<sequence length="388" mass="45706">MVIPKFGFLERPDIDLLKSFKIKKYLSGWKYYLGRYKYPNFTGNLINYVIGPILKNKFVFLRCDCDHFGPWTYLFLFTKSQLFKKDKIYFCLARKNTINRHWINLYRKKNLILIFNPILHFILSPLFFAPIIALDVNAHNYISFFRNNIKYKHFRRMNELSDDFLASINNDKSLPKRNESIFNNKIVLLYARTGNWRFSIKNSTRNMSLEASNELIRIISKSYNVFLVGDTQFSNKSKNKNIFDESYLLKNNISISEIYKRASFVIGSCSGGTHFPSLIFNIPTLYIADIPLWHLKAIYNLPASNYKNLSIPKKDKWLLISKEKFNSLTSNQYEDILQIFFKGGDISSIKEFNTYRCDRSFNKEEPAFTKDKKGNIHISEFSYNTLGI</sequence>
<keyword evidence="1" id="KW-0472">Membrane</keyword>
<evidence type="ECO:0000256" key="1">
    <source>
        <dbReference type="SAM" id="Phobius"/>
    </source>
</evidence>
<dbReference type="RefSeq" id="WP_011132862.1">
    <property type="nucleotide sequence ID" value="NC_005072.1"/>
</dbReference>
<evidence type="ECO:0000313" key="3">
    <source>
        <dbReference type="Proteomes" id="UP000001026"/>
    </source>
</evidence>
<protein>
    <submittedName>
        <fullName evidence="2">Uncharacterized protein</fullName>
    </submittedName>
</protein>
<accession>Q7V0M8</accession>
<feature type="transmembrane region" description="Helical" evidence="1">
    <location>
        <begin position="111"/>
        <end position="134"/>
    </location>
</feature>
<dbReference type="HOGENOM" id="CLU_711454_0_0_3"/>
<proteinExistence type="predicted"/>
<evidence type="ECO:0000313" key="2">
    <source>
        <dbReference type="EMBL" id="CAE19687.1"/>
    </source>
</evidence>
<dbReference type="STRING" id="59919.PMM1228"/>
<dbReference type="AlphaFoldDB" id="Q7V0M8"/>
<keyword evidence="1" id="KW-0812">Transmembrane</keyword>
<reference evidence="2 3" key="1">
    <citation type="journal article" date="2003" name="Nature">
        <title>Genome divergence in two Prochlorococcus ecotypes reflects oceanic niche differentiation.</title>
        <authorList>
            <person name="Rocap G."/>
            <person name="Larimer F.W."/>
            <person name="Lamerdin J.E."/>
            <person name="Malfatti S."/>
            <person name="Chain P."/>
            <person name="Ahlgren N.A."/>
            <person name="Arellano A."/>
            <person name="Coleman M."/>
            <person name="Hauser L."/>
            <person name="Hess W.R."/>
            <person name="Johnson Z.I."/>
            <person name="Land M.L."/>
            <person name="Lindell D."/>
            <person name="Post A.F."/>
            <person name="Regala W."/>
            <person name="Shah M."/>
            <person name="Shaw S.L."/>
            <person name="Steglich C."/>
            <person name="Sullivan M.B."/>
            <person name="Ting C.S."/>
            <person name="Tolonen A."/>
            <person name="Webb E.A."/>
            <person name="Zinser E.R."/>
            <person name="Chisholm S.W."/>
        </authorList>
    </citation>
    <scope>NUCLEOTIDE SEQUENCE [LARGE SCALE GENOMIC DNA]</scope>
    <source>
        <strain evidence="3">CCMP1986 / NIES-2087 / MED4</strain>
    </source>
</reference>
<gene>
    <name evidence="2" type="ordered locus">PMM1228</name>
</gene>
<name>Q7V0M8_PROMP</name>
<dbReference type="Proteomes" id="UP000001026">
    <property type="component" value="Chromosome"/>
</dbReference>
<dbReference type="KEGG" id="pmm:PMM1228"/>
<dbReference type="EMBL" id="BX548174">
    <property type="protein sequence ID" value="CAE19687.1"/>
    <property type="molecule type" value="Genomic_DNA"/>
</dbReference>
<keyword evidence="1" id="KW-1133">Transmembrane helix</keyword>
<organism evidence="2 3">
    <name type="scientific">Prochlorococcus marinus subsp. pastoris (strain CCMP1986 / NIES-2087 / MED4)</name>
    <dbReference type="NCBI Taxonomy" id="59919"/>
    <lineage>
        <taxon>Bacteria</taxon>
        <taxon>Bacillati</taxon>
        <taxon>Cyanobacteriota</taxon>
        <taxon>Cyanophyceae</taxon>
        <taxon>Synechococcales</taxon>
        <taxon>Prochlorococcaceae</taxon>
        <taxon>Prochlorococcus</taxon>
    </lineage>
</organism>